<sequence length="665" mass="75595">MLARPTSPGRALSWGAMTVTPAHPPTLYPLGDGLGSVSLVQHVGDDKMITNAARVSFGGDSDTPLNQKDEKLIRYLLRHQHGSPFEHNLITFKIVCPIFVDRQMVRHRIGTCLTGDTVVTFVNINGEALPRLRKTVSELYRMWTEGEVHTMTARPEQVATALRVLQEEGGRYGGIAKAVRASGLSRNTIQRYVGGSIVGHRSSRKRLQNMRLRVLNEATGLFTTGHVAEVMYQGEQPVYRVTLADGKGLTMTAHHRVLTSRGWQTLGEAVGLEVQGNTATMSREAFLMVNGLEVYRDREWMADQRAQRKSIQQMADEAGCSYHTIRKWLKVHGLQFSPEETRFPEGFRPWNKGKGGYRAPRVLTEEHRMAIRAARSGERSNFWKGGISSERANINRWTWEQSRRVHEKFHFTCQNCGERKPELHAHHVVPVWADRSLALKFDNLVTLCGDCHRNIHRSQENELAFAQRFDPDIVISGERPKPRGRKLKAHPTKVVKVEYLGIQPTYDLEVAGDWHNFVANGIVVHNSKNEISGRYVEMQERNFTPPSFRKQAPSNRQASVEDDGTLDQAEAARVWEEAWRHAFGAYQELLHLGVTREQARGVLPLSLYTESYYTFNVRSLLHFLELRDHEGAQYETRLFARAMAQLAEPLFPVTFREWRALHAGD</sequence>
<evidence type="ECO:0000256" key="1">
    <source>
        <dbReference type="NCBIfam" id="TIGR02170"/>
    </source>
</evidence>
<dbReference type="Gene3D" id="1.10.30.50">
    <property type="match status" value="1"/>
</dbReference>
<dbReference type="GO" id="GO:0004799">
    <property type="term" value="F:thymidylate synthase activity"/>
    <property type="evidence" value="ECO:0007669"/>
    <property type="project" value="TreeGrafter"/>
</dbReference>
<evidence type="ECO:0000259" key="3">
    <source>
        <dbReference type="SMART" id="SM00305"/>
    </source>
</evidence>
<dbReference type="Proteomes" id="UP000236569">
    <property type="component" value="Unassembled WGS sequence"/>
</dbReference>
<dbReference type="GO" id="GO:0008270">
    <property type="term" value="F:zinc ion binding"/>
    <property type="evidence" value="ECO:0007669"/>
    <property type="project" value="InterPro"/>
</dbReference>
<gene>
    <name evidence="5" type="ORF">DAERI_050202</name>
</gene>
<dbReference type="GO" id="GO:0016539">
    <property type="term" value="P:intein-mediated protein splicing"/>
    <property type="evidence" value="ECO:0007669"/>
    <property type="project" value="InterPro"/>
</dbReference>
<dbReference type="InterPro" id="IPR003586">
    <property type="entry name" value="Hint_dom_C"/>
</dbReference>
<dbReference type="GO" id="GO:0050660">
    <property type="term" value="F:flavin adenine dinucleotide binding"/>
    <property type="evidence" value="ECO:0007669"/>
    <property type="project" value="UniProtKB-UniRule"/>
</dbReference>
<evidence type="ECO:0000313" key="6">
    <source>
        <dbReference type="Proteomes" id="UP000236569"/>
    </source>
</evidence>
<dbReference type="NCBIfam" id="TIGR02170">
    <property type="entry name" value="thyX"/>
    <property type="match status" value="1"/>
</dbReference>
<dbReference type="GO" id="GO:0070402">
    <property type="term" value="F:NADPH binding"/>
    <property type="evidence" value="ECO:0007669"/>
    <property type="project" value="TreeGrafter"/>
</dbReference>
<dbReference type="InterPro" id="IPR003615">
    <property type="entry name" value="HNH_nuc"/>
</dbReference>
<evidence type="ECO:0000259" key="4">
    <source>
        <dbReference type="SMART" id="SM00507"/>
    </source>
</evidence>
<dbReference type="GO" id="GO:0006231">
    <property type="term" value="P:dTMP biosynthetic process"/>
    <property type="evidence" value="ECO:0007669"/>
    <property type="project" value="UniProtKB-UniRule"/>
</dbReference>
<evidence type="ECO:0000256" key="2">
    <source>
        <dbReference type="SAM" id="MobiDB-lite"/>
    </source>
</evidence>
<reference evidence="6" key="1">
    <citation type="submission" date="2018-01" db="EMBL/GenBank/DDBJ databases">
        <title>Draft Genome Sequence of the Radioresistant Bacterium Deinococcus aerius TR0125, Isolated from the Higher Atmosphere above Japan.</title>
        <authorList>
            <person name="Satoh K."/>
            <person name="Arai H."/>
            <person name="Sanzen T."/>
            <person name="Kawaguchi Y."/>
            <person name="Hayashi H."/>
            <person name="Yokobori S."/>
            <person name="Yamagishi A."/>
            <person name="Oono Y."/>
            <person name="Narumi I."/>
        </authorList>
    </citation>
    <scope>NUCLEOTIDE SEQUENCE [LARGE SCALE GENOMIC DNA]</scope>
    <source>
        <strain evidence="6">TR0125</strain>
    </source>
</reference>
<dbReference type="PROSITE" id="PS50818">
    <property type="entry name" value="INTEIN_C_TER"/>
    <property type="match status" value="1"/>
</dbReference>
<dbReference type="NCBIfam" id="TIGR01443">
    <property type="entry name" value="intein_Cterm"/>
    <property type="match status" value="1"/>
</dbReference>
<dbReference type="InterPro" id="IPR002711">
    <property type="entry name" value="HNH"/>
</dbReference>
<dbReference type="EC" id="2.1.1.148" evidence="1"/>
<dbReference type="InterPro" id="IPR003669">
    <property type="entry name" value="Thymidylate_synthase_ThyX"/>
</dbReference>
<dbReference type="SUPFAM" id="SSF69796">
    <property type="entry name" value="Thymidylate synthase-complementing protein Thy1"/>
    <property type="match status" value="2"/>
</dbReference>
<proteinExistence type="predicted"/>
<keyword evidence="5" id="KW-0378">Hydrolase</keyword>
<dbReference type="Gene3D" id="2.170.16.10">
    <property type="entry name" value="Hedgehog/Intein (Hint) domain"/>
    <property type="match status" value="1"/>
</dbReference>
<dbReference type="PANTHER" id="PTHR34934">
    <property type="entry name" value="FLAVIN-DEPENDENT THYMIDYLATE SYNTHASE"/>
    <property type="match status" value="1"/>
</dbReference>
<dbReference type="GO" id="GO:0004519">
    <property type="term" value="F:endonuclease activity"/>
    <property type="evidence" value="ECO:0007669"/>
    <property type="project" value="UniProtKB-KW"/>
</dbReference>
<dbReference type="PROSITE" id="PS50817">
    <property type="entry name" value="INTEIN_N_TER"/>
    <property type="match status" value="1"/>
</dbReference>
<dbReference type="Pfam" id="PF02511">
    <property type="entry name" value="Thy1"/>
    <property type="match status" value="2"/>
</dbReference>
<dbReference type="GO" id="GO:0050797">
    <property type="term" value="F:thymidylate synthase (FAD) activity"/>
    <property type="evidence" value="ECO:0007669"/>
    <property type="project" value="UniProtKB-UniRule"/>
</dbReference>
<dbReference type="InterPro" id="IPR036844">
    <property type="entry name" value="Hint_dom_sf"/>
</dbReference>
<dbReference type="Gene3D" id="3.30.1360.170">
    <property type="match status" value="2"/>
</dbReference>
<dbReference type="EMBL" id="BFAG01000005">
    <property type="protein sequence ID" value="GBF05693.1"/>
    <property type="molecule type" value="Genomic_DNA"/>
</dbReference>
<dbReference type="SUPFAM" id="SSF51294">
    <property type="entry name" value="Hedgehog/intein (Hint) domain"/>
    <property type="match status" value="1"/>
</dbReference>
<name>A0A2I9CUY6_9DEIO</name>
<feature type="domain" description="HNH nuclease" evidence="4">
    <location>
        <begin position="401"/>
        <end position="453"/>
    </location>
</feature>
<dbReference type="InterPro" id="IPR030934">
    <property type="entry name" value="Intein_C"/>
</dbReference>
<evidence type="ECO:0000313" key="5">
    <source>
        <dbReference type="EMBL" id="GBF05693.1"/>
    </source>
</evidence>
<dbReference type="InterPro" id="IPR006141">
    <property type="entry name" value="Intein_N"/>
</dbReference>
<dbReference type="PANTHER" id="PTHR34934:SF1">
    <property type="entry name" value="FLAVIN-DEPENDENT THYMIDYLATE SYNTHASE"/>
    <property type="match status" value="1"/>
</dbReference>
<keyword evidence="5" id="KW-0540">Nuclease</keyword>
<dbReference type="CDD" id="cd00085">
    <property type="entry name" value="HNHc"/>
    <property type="match status" value="1"/>
</dbReference>
<dbReference type="PROSITE" id="PS51331">
    <property type="entry name" value="THYX"/>
    <property type="match status" value="2"/>
</dbReference>
<keyword evidence="6" id="KW-1185">Reference proteome</keyword>
<dbReference type="SMART" id="SM00305">
    <property type="entry name" value="HintC"/>
    <property type="match status" value="1"/>
</dbReference>
<comment type="caution">
    <text evidence="5">The sequence shown here is derived from an EMBL/GenBank/DDBJ whole genome shotgun (WGS) entry which is preliminary data.</text>
</comment>
<dbReference type="AlphaFoldDB" id="A0A2I9CUY6"/>
<keyword evidence="5" id="KW-0255">Endonuclease</keyword>
<dbReference type="GO" id="GO:0003676">
    <property type="term" value="F:nucleic acid binding"/>
    <property type="evidence" value="ECO:0007669"/>
    <property type="project" value="InterPro"/>
</dbReference>
<feature type="domain" description="Hint" evidence="3">
    <location>
        <begin position="486"/>
        <end position="532"/>
    </location>
</feature>
<organism evidence="5 6">
    <name type="scientific">Deinococcus aerius</name>
    <dbReference type="NCBI Taxonomy" id="200253"/>
    <lineage>
        <taxon>Bacteria</taxon>
        <taxon>Thermotogati</taxon>
        <taxon>Deinococcota</taxon>
        <taxon>Deinococci</taxon>
        <taxon>Deinococcales</taxon>
        <taxon>Deinococcaceae</taxon>
        <taxon>Deinococcus</taxon>
    </lineage>
</organism>
<dbReference type="CDD" id="cd20175">
    <property type="entry name" value="ThyX"/>
    <property type="match status" value="2"/>
</dbReference>
<dbReference type="SMART" id="SM00507">
    <property type="entry name" value="HNHc"/>
    <property type="match status" value="1"/>
</dbReference>
<feature type="region of interest" description="Disordered" evidence="2">
    <location>
        <begin position="544"/>
        <end position="563"/>
    </location>
</feature>
<dbReference type="InterPro" id="IPR036098">
    <property type="entry name" value="Thymidylate_synthase_ThyX_sf"/>
</dbReference>
<accession>A0A2I9CUY6</accession>
<protein>
    <recommendedName>
        <fullName evidence="1">FAD-dependent thymidylate synthase</fullName>
        <ecNumber evidence="1">2.1.1.148</ecNumber>
    </recommendedName>
</protein>
<dbReference type="Pfam" id="PF01844">
    <property type="entry name" value="HNH"/>
    <property type="match status" value="1"/>
</dbReference>